<organism evidence="1 2">
    <name type="scientific">Candidatus [Bacteroides] periocalifornicus</name>
    <dbReference type="NCBI Taxonomy" id="1702214"/>
    <lineage>
        <taxon>Bacteria</taxon>
        <taxon>Pseudomonadati</taxon>
        <taxon>Bacteroidota</taxon>
    </lineage>
</organism>
<name>A0A0Q4B510_9BACT</name>
<sequence>MGSAERWRPTELAMLNRKDVSMLGFYRRGVLAGLLLLAVCQLLRGCDFAGGGTVEGPLPEGEVEYSLSWDGDSLDPMLRVMLPSSMTAQFREPMLRLEMRGLGGMVSLISLSNTQTGENHVLVSVVGRKSHYAEQNSQGGVALIFTGARLSGLPESQCRDTAYLGRNCCVREMAFDSLASSRFQLVYDSTIGWPGFNANTPFGGINGCVLQGQWQLFGVRGSMQATRISASRVPDSLFTVPEGEYRDVDRNTLMQLIGLESWATQQ</sequence>
<keyword evidence="2" id="KW-1185">Reference proteome</keyword>
<reference evidence="1" key="1">
    <citation type="submission" date="2015-08" db="EMBL/GenBank/DDBJ databases">
        <title>Candidatus Bacteriodes Periocalifornicus.</title>
        <authorList>
            <person name="McLean J.S."/>
            <person name="Kelley S."/>
        </authorList>
    </citation>
    <scope>NUCLEOTIDE SEQUENCE [LARGE SCALE GENOMIC DNA]</scope>
    <source>
        <strain evidence="1">12B</strain>
    </source>
</reference>
<dbReference type="AlphaFoldDB" id="A0A0Q4B510"/>
<dbReference type="EMBL" id="LIIK01000050">
    <property type="protein sequence ID" value="KQM08280.1"/>
    <property type="molecule type" value="Genomic_DNA"/>
</dbReference>
<protein>
    <submittedName>
        <fullName evidence="1">Uncharacterized protein</fullName>
    </submittedName>
</protein>
<evidence type="ECO:0000313" key="2">
    <source>
        <dbReference type="Proteomes" id="UP000054172"/>
    </source>
</evidence>
<gene>
    <name evidence="1" type="ORF">AL399_08270</name>
</gene>
<comment type="caution">
    <text evidence="1">The sequence shown here is derived from an EMBL/GenBank/DDBJ whole genome shotgun (WGS) entry which is preliminary data.</text>
</comment>
<dbReference type="Proteomes" id="UP000054172">
    <property type="component" value="Unassembled WGS sequence"/>
</dbReference>
<dbReference type="PATRIC" id="fig|1702214.3.peg.1621"/>
<evidence type="ECO:0000313" key="1">
    <source>
        <dbReference type="EMBL" id="KQM08280.1"/>
    </source>
</evidence>
<accession>A0A0Q4B510</accession>
<proteinExistence type="predicted"/>